<proteinExistence type="predicted"/>
<evidence type="ECO:0000313" key="1">
    <source>
        <dbReference type="EMBL" id="PQO32228.1"/>
    </source>
</evidence>
<dbReference type="RefSeq" id="WP_105331240.1">
    <property type="nucleotide sequence ID" value="NZ_PUHY01000012.1"/>
</dbReference>
<accession>A0A2S8FJ83</accession>
<dbReference type="OrthoDB" id="189103at2"/>
<dbReference type="EMBL" id="PUHY01000012">
    <property type="protein sequence ID" value="PQO32228.1"/>
    <property type="molecule type" value="Genomic_DNA"/>
</dbReference>
<sequence length="171" mass="19224">MPRIYEYVGPQEIRERSHNSPPGVPIYSKQGLLNWFHDHREDLDQANQLVATFVIDLKGELLLAPRQSEHVACAGGAPVRSAGEITLTTKGEVFEISNQSTGYCPEPESWPACQEVFERLSVTHPGHFTQQIIFRRCPACHERNVVKDDWFVCAICGGDLPETWNFSSDGI</sequence>
<organism evidence="1 2">
    <name type="scientific">Blastopirellula marina</name>
    <dbReference type="NCBI Taxonomy" id="124"/>
    <lineage>
        <taxon>Bacteria</taxon>
        <taxon>Pseudomonadati</taxon>
        <taxon>Planctomycetota</taxon>
        <taxon>Planctomycetia</taxon>
        <taxon>Pirellulales</taxon>
        <taxon>Pirellulaceae</taxon>
        <taxon>Blastopirellula</taxon>
    </lineage>
</organism>
<evidence type="ECO:0000313" key="2">
    <source>
        <dbReference type="Proteomes" id="UP000238322"/>
    </source>
</evidence>
<gene>
    <name evidence="1" type="ORF">C5Y83_18525</name>
</gene>
<dbReference type="Proteomes" id="UP000238322">
    <property type="component" value="Unassembled WGS sequence"/>
</dbReference>
<dbReference type="AlphaFoldDB" id="A0A2S8FJ83"/>
<reference evidence="1 2" key="1">
    <citation type="submission" date="2018-02" db="EMBL/GenBank/DDBJ databases">
        <title>Comparative genomes isolates from brazilian mangrove.</title>
        <authorList>
            <person name="Araujo J.E."/>
            <person name="Taketani R.G."/>
            <person name="Silva M.C.P."/>
            <person name="Loureco M.V."/>
            <person name="Andreote F.D."/>
        </authorList>
    </citation>
    <scope>NUCLEOTIDE SEQUENCE [LARGE SCALE GENOMIC DNA]</scope>
    <source>
        <strain evidence="1 2">Hex-1 MGV</strain>
    </source>
</reference>
<comment type="caution">
    <text evidence="1">The sequence shown here is derived from an EMBL/GenBank/DDBJ whole genome shotgun (WGS) entry which is preliminary data.</text>
</comment>
<protein>
    <submittedName>
        <fullName evidence="1">Uncharacterized protein</fullName>
    </submittedName>
</protein>
<name>A0A2S8FJ83_9BACT</name>